<feature type="compositionally biased region" description="Low complexity" evidence="1">
    <location>
        <begin position="574"/>
        <end position="587"/>
    </location>
</feature>
<evidence type="ECO:0000313" key="2">
    <source>
        <dbReference type="EMBL" id="KAK8751950.1"/>
    </source>
</evidence>
<reference evidence="2 3" key="1">
    <citation type="journal article" date="2024" name="BMC Genomics">
        <title>Genome assembly of redclaw crayfish (Cherax quadricarinatus) provides insights into its immune adaptation and hypoxia tolerance.</title>
        <authorList>
            <person name="Liu Z."/>
            <person name="Zheng J."/>
            <person name="Li H."/>
            <person name="Fang K."/>
            <person name="Wang S."/>
            <person name="He J."/>
            <person name="Zhou D."/>
            <person name="Weng S."/>
            <person name="Chi M."/>
            <person name="Gu Z."/>
            <person name="He J."/>
            <person name="Li F."/>
            <person name="Wang M."/>
        </authorList>
    </citation>
    <scope>NUCLEOTIDE SEQUENCE [LARGE SCALE GENOMIC DNA]</scope>
    <source>
        <strain evidence="2">ZL_2023a</strain>
    </source>
</reference>
<proteinExistence type="predicted"/>
<feature type="region of interest" description="Disordered" evidence="1">
    <location>
        <begin position="118"/>
        <end position="156"/>
    </location>
</feature>
<dbReference type="PANTHER" id="PTHR40240:SF1">
    <property type="entry name" value="PLEXUS, ISOFORM A"/>
    <property type="match status" value="1"/>
</dbReference>
<evidence type="ECO:0000313" key="3">
    <source>
        <dbReference type="Proteomes" id="UP001445076"/>
    </source>
</evidence>
<organism evidence="2 3">
    <name type="scientific">Cherax quadricarinatus</name>
    <name type="common">Australian red claw crayfish</name>
    <dbReference type="NCBI Taxonomy" id="27406"/>
    <lineage>
        <taxon>Eukaryota</taxon>
        <taxon>Metazoa</taxon>
        <taxon>Ecdysozoa</taxon>
        <taxon>Arthropoda</taxon>
        <taxon>Crustacea</taxon>
        <taxon>Multicrustacea</taxon>
        <taxon>Malacostraca</taxon>
        <taxon>Eumalacostraca</taxon>
        <taxon>Eucarida</taxon>
        <taxon>Decapoda</taxon>
        <taxon>Pleocyemata</taxon>
        <taxon>Astacidea</taxon>
        <taxon>Parastacoidea</taxon>
        <taxon>Parastacidae</taxon>
        <taxon>Cherax</taxon>
    </lineage>
</organism>
<feature type="compositionally biased region" description="Basic and acidic residues" evidence="1">
    <location>
        <begin position="409"/>
        <end position="427"/>
    </location>
</feature>
<sequence>MKPVYVRTESGENSKRASCYVCGYPRCAEYPLAVRQQETGPYFPFLETHEPPDGSEPPSADGRVLACFLCYSYLTQQWQLYERNKVPPVKRIYWLKRVDNGPYTGVEVGMQTEYASQLLGLTPDPPPTPTSDLKRPGTTGGARAQPPAAVSVTPSASVEVKRSRIIPPQPQPPSLPLPPPGVPPLPLSLAVAQVGPQQEALDLSLDGRRGTKRDREDDVAYRDPRPPLALPLRTEVLDLRMPDKNATTEVCYVCGDHHKKGTLVDIYAKQQSGSCPFFPSLMLHPRPSKSHPMEASGRVQGCRECYTHLQLQWDTYEAHHIPHGERNYSLRKRSSLMQDCTAFVCYKCGHECPSSSLCLIYCKPNSENEPYYPFIQQLDPPEGASPISPQGMVQVCCVCYKTIPQQQKDFQERRGDSSSRKSPEIKGEGVGVGEEERGGSTSQPTPVPLIPHQLLPRPPSASATDTDSHVEEATCYLCHQNHSRQAMHWLAMVADSITQDGLYFSFLKYLPRIGQNSVVENGRVLACSPCYQHLSNQWAEYEKDKVPTEHRQFSLRAMPSNSQSPRLTPGPNLSSPGMSPLSDSSPPHGFSAAAEAHLKSTENVKKAPSGYVGQPLHTLEVVPAEQDPKAPTLPVITTQNALSIAINCFVCSFHSKPGQTYVLRSKPHGSEPFFPFLGKHQSAHPEARVDDSCVLCCLCCFHSLNLQWQRYEKEQVAHYARLYDTYNYSCFICSLKTYRKRLYLLPVKDYPFLKEHNRPAGGMVVDNGHSVVVCKDCYSSLNNQYIELERWGVPVEKRQYNWIQRPPPPEFQQGTTSKPSQGPTLGIQSMFVEPGSSSPGSHPGTPPGILSQPGGGGSPRGSHGPVLGSPSATSDGPGSRSGAVKLCEDPPSPATNAIPKLIGASNVPIDCNETSCVGSIPSCYAPLQLKIGVARQGGNTLAKQHTVAPSEGFNSGDTKQPGLPKQKFTSVDQSLKSHNNENLLAADLSNKHVSSSKATITNQLDGDKVTHKKRKSVIRGMNNKADPTSSTNTKPRLSSCSQQLRTSSYELQAKCS</sequence>
<dbReference type="Proteomes" id="UP001445076">
    <property type="component" value="Unassembled WGS sequence"/>
</dbReference>
<name>A0AAW0Y586_CHEQU</name>
<feature type="compositionally biased region" description="Polar residues" evidence="1">
    <location>
        <begin position="1025"/>
        <end position="1056"/>
    </location>
</feature>
<keyword evidence="3" id="KW-1185">Reference proteome</keyword>
<feature type="region of interest" description="Disordered" evidence="1">
    <location>
        <begin position="556"/>
        <end position="591"/>
    </location>
</feature>
<protein>
    <submittedName>
        <fullName evidence="2">Uncharacterized protein</fullName>
    </submittedName>
</protein>
<feature type="region of interest" description="Disordered" evidence="1">
    <location>
        <begin position="198"/>
        <end position="227"/>
    </location>
</feature>
<dbReference type="EMBL" id="JARKIK010000005">
    <property type="protein sequence ID" value="KAK8751950.1"/>
    <property type="molecule type" value="Genomic_DNA"/>
</dbReference>
<feature type="compositionally biased region" description="Basic and acidic residues" evidence="1">
    <location>
        <begin position="205"/>
        <end position="225"/>
    </location>
</feature>
<feature type="compositionally biased region" description="Polar residues" evidence="1">
    <location>
        <begin position="812"/>
        <end position="827"/>
    </location>
</feature>
<accession>A0AAW0Y586</accession>
<dbReference type="AlphaFoldDB" id="A0AAW0Y586"/>
<comment type="caution">
    <text evidence="2">The sequence shown here is derived from an EMBL/GenBank/DDBJ whole genome shotgun (WGS) entry which is preliminary data.</text>
</comment>
<evidence type="ECO:0000256" key="1">
    <source>
        <dbReference type="SAM" id="MobiDB-lite"/>
    </source>
</evidence>
<feature type="compositionally biased region" description="Low complexity" evidence="1">
    <location>
        <begin position="834"/>
        <end position="852"/>
    </location>
</feature>
<feature type="region of interest" description="Disordered" evidence="1">
    <location>
        <begin position="409"/>
        <end position="466"/>
    </location>
</feature>
<feature type="region of interest" description="Disordered" evidence="1">
    <location>
        <begin position="1000"/>
        <end position="1056"/>
    </location>
</feature>
<feature type="region of interest" description="Disordered" evidence="1">
    <location>
        <begin position="803"/>
        <end position="891"/>
    </location>
</feature>
<dbReference type="PANTHER" id="PTHR40240">
    <property type="entry name" value="PLEXUS, ISOFORM A"/>
    <property type="match status" value="1"/>
</dbReference>
<gene>
    <name evidence="2" type="ORF">OTU49_011251</name>
</gene>